<gene>
    <name evidence="1" type="ORF">TEA_027366</name>
</gene>
<accession>A0A4V3WNR4</accession>
<dbReference type="GO" id="GO:0006208">
    <property type="term" value="P:pyrimidine nucleobase catabolic process"/>
    <property type="evidence" value="ECO:0007669"/>
    <property type="project" value="TreeGrafter"/>
</dbReference>
<dbReference type="STRING" id="542762.A0A4V3WNR4"/>
<dbReference type="GO" id="GO:0005829">
    <property type="term" value="C:cytosol"/>
    <property type="evidence" value="ECO:0007669"/>
    <property type="project" value="TreeGrafter"/>
</dbReference>
<dbReference type="AlphaFoldDB" id="A0A4V3WNR4"/>
<evidence type="ECO:0000313" key="2">
    <source>
        <dbReference type="Proteomes" id="UP000306102"/>
    </source>
</evidence>
<organism evidence="1 2">
    <name type="scientific">Camellia sinensis var. sinensis</name>
    <name type="common">China tea</name>
    <dbReference type="NCBI Taxonomy" id="542762"/>
    <lineage>
        <taxon>Eukaryota</taxon>
        <taxon>Viridiplantae</taxon>
        <taxon>Streptophyta</taxon>
        <taxon>Embryophyta</taxon>
        <taxon>Tracheophyta</taxon>
        <taxon>Spermatophyta</taxon>
        <taxon>Magnoliopsida</taxon>
        <taxon>eudicotyledons</taxon>
        <taxon>Gunneridae</taxon>
        <taxon>Pentapetalae</taxon>
        <taxon>asterids</taxon>
        <taxon>Ericales</taxon>
        <taxon>Theaceae</taxon>
        <taxon>Camellia</taxon>
    </lineage>
</organism>
<protein>
    <recommendedName>
        <fullName evidence="3">Amidohydrolase-related domain-containing protein</fullName>
    </recommendedName>
</protein>
<dbReference type="Proteomes" id="UP000306102">
    <property type="component" value="Unassembled WGS sequence"/>
</dbReference>
<dbReference type="Gene3D" id="2.30.40.10">
    <property type="entry name" value="Urease, subunit C, domain 1"/>
    <property type="match status" value="1"/>
</dbReference>
<name>A0A4V3WNR4_CAMSN</name>
<reference evidence="1 2" key="1">
    <citation type="journal article" date="2018" name="Proc. Natl. Acad. Sci. U.S.A.">
        <title>Draft genome sequence of Camellia sinensis var. sinensis provides insights into the evolution of the tea genome and tea quality.</title>
        <authorList>
            <person name="Wei C."/>
            <person name="Yang H."/>
            <person name="Wang S."/>
            <person name="Zhao J."/>
            <person name="Liu C."/>
            <person name="Gao L."/>
            <person name="Xia E."/>
            <person name="Lu Y."/>
            <person name="Tai Y."/>
            <person name="She G."/>
            <person name="Sun J."/>
            <person name="Cao H."/>
            <person name="Tong W."/>
            <person name="Gao Q."/>
            <person name="Li Y."/>
            <person name="Deng W."/>
            <person name="Jiang X."/>
            <person name="Wang W."/>
            <person name="Chen Q."/>
            <person name="Zhang S."/>
            <person name="Li H."/>
            <person name="Wu J."/>
            <person name="Wang P."/>
            <person name="Li P."/>
            <person name="Shi C."/>
            <person name="Zheng F."/>
            <person name="Jian J."/>
            <person name="Huang B."/>
            <person name="Shan D."/>
            <person name="Shi M."/>
            <person name="Fang C."/>
            <person name="Yue Y."/>
            <person name="Li F."/>
            <person name="Li D."/>
            <person name="Wei S."/>
            <person name="Han B."/>
            <person name="Jiang C."/>
            <person name="Yin Y."/>
            <person name="Xia T."/>
            <person name="Zhang Z."/>
            <person name="Bennetzen J.L."/>
            <person name="Zhao S."/>
            <person name="Wan X."/>
        </authorList>
    </citation>
    <scope>NUCLEOTIDE SEQUENCE [LARGE SCALE GENOMIC DNA]</scope>
    <source>
        <strain evidence="2">cv. Shuchazao</strain>
        <tissue evidence="1">Leaf</tissue>
    </source>
</reference>
<dbReference type="PANTHER" id="PTHR11647">
    <property type="entry name" value="HYDRANTOINASE/DIHYDROPYRIMIDINASE FAMILY MEMBER"/>
    <property type="match status" value="1"/>
</dbReference>
<dbReference type="GO" id="GO:0004157">
    <property type="term" value="F:dihydropyrimidinase activity"/>
    <property type="evidence" value="ECO:0007669"/>
    <property type="project" value="TreeGrafter"/>
</dbReference>
<keyword evidence="2" id="KW-1185">Reference proteome</keyword>
<dbReference type="InterPro" id="IPR011059">
    <property type="entry name" value="Metal-dep_hydrolase_composite"/>
</dbReference>
<proteinExistence type="predicted"/>
<dbReference type="PANTHER" id="PTHR11647:SF1">
    <property type="entry name" value="COLLAPSIN RESPONSE MEDIATOR PROTEIN"/>
    <property type="match status" value="1"/>
</dbReference>
<dbReference type="SUPFAM" id="SSF51338">
    <property type="entry name" value="Composite domain of metallo-dependent hydrolases"/>
    <property type="match status" value="1"/>
</dbReference>
<comment type="caution">
    <text evidence="1">The sequence shown here is derived from an EMBL/GenBank/DDBJ whole genome shotgun (WGS) entry which is preliminary data.</text>
</comment>
<dbReference type="InterPro" id="IPR050378">
    <property type="entry name" value="Metallo-dep_Hydrolases_sf"/>
</dbReference>
<evidence type="ECO:0000313" key="1">
    <source>
        <dbReference type="EMBL" id="THG13557.1"/>
    </source>
</evidence>
<dbReference type="Gene3D" id="3.20.20.140">
    <property type="entry name" value="Metal-dependent hydrolases"/>
    <property type="match status" value="2"/>
</dbReference>
<evidence type="ECO:0008006" key="3">
    <source>
        <dbReference type="Google" id="ProtNLM"/>
    </source>
</evidence>
<dbReference type="EMBL" id="SDRB02005827">
    <property type="protein sequence ID" value="THG13557.1"/>
    <property type="molecule type" value="Genomic_DNA"/>
</dbReference>
<sequence>MGCTVAVGEVVVSSPVRRWVLVCDSGGRIFGANSLTPFVWRVRGGIGIGSELVGTDHCAFNSTQKAFGIDNFRKIPYGVNDNYELLWFLVSAKFPFSWPESVILLSNSSMYRHRREDASSSGYDGGQISITDYVRITCTEWIFNIYPRKGAILVGSDADIIIFNPNSSFEISATSHHSRLDTNVFEGRRGKGKVEVKIAGGRIVWENGQLKVALGDGKYVEMQPFSYLFGGIDKQMQSTSLLSELQ</sequence>